<evidence type="ECO:0000313" key="2">
    <source>
        <dbReference type="EMBL" id="PIL39956.1"/>
    </source>
</evidence>
<dbReference type="InterPro" id="IPR011004">
    <property type="entry name" value="Trimer_LpxA-like_sf"/>
</dbReference>
<dbReference type="EMBL" id="PDOB01000012">
    <property type="protein sequence ID" value="PIL39956.1"/>
    <property type="molecule type" value="Genomic_DNA"/>
</dbReference>
<evidence type="ECO:0000256" key="1">
    <source>
        <dbReference type="ARBA" id="ARBA00007274"/>
    </source>
</evidence>
<dbReference type="InterPro" id="IPR050179">
    <property type="entry name" value="Trans_hexapeptide_repeat"/>
</dbReference>
<gene>
    <name evidence="2" type="ORF">CR103_09525</name>
</gene>
<dbReference type="CDD" id="cd03349">
    <property type="entry name" value="LbH_XAT"/>
    <property type="match status" value="1"/>
</dbReference>
<dbReference type="PANTHER" id="PTHR43300">
    <property type="entry name" value="ACETYLTRANSFERASE"/>
    <property type="match status" value="1"/>
</dbReference>
<comment type="similarity">
    <text evidence="1">Belongs to the transferase hexapeptide repeat family.</text>
</comment>
<dbReference type="Proteomes" id="UP000228593">
    <property type="component" value="Unassembled WGS sequence"/>
</dbReference>
<dbReference type="SUPFAM" id="SSF51161">
    <property type="entry name" value="Trimeric LpxA-like enzymes"/>
    <property type="match status" value="1"/>
</dbReference>
<proteinExistence type="inferred from homology"/>
<dbReference type="OrthoDB" id="8612290at2"/>
<sequence>MANNFCIAFGLLRDCAGWSLRSMKRLGRFFIWQWRAKKRHSSIRSLEVALGANVGERVIIEKGVFIDAGSSIDNFSYINPNSSVENAVIGKFCSIARDVMIGPASHNYRNLSTHPFWHQDFYGFDCSGTASGAAIAKTRIGDDVWIGCNAVVMQGVTLNVGAVIGAGSIVTKDVGAYEIWAGVPAKKIGQRFDSNVIQDLVALDWCNLSPTDIQSLIVPNISNVEAVCKKPTSYHP</sequence>
<evidence type="ECO:0000313" key="3">
    <source>
        <dbReference type="Proteomes" id="UP000228593"/>
    </source>
</evidence>
<dbReference type="Pfam" id="PF14602">
    <property type="entry name" value="Hexapep_2"/>
    <property type="match status" value="1"/>
</dbReference>
<dbReference type="Gene3D" id="2.160.10.10">
    <property type="entry name" value="Hexapeptide repeat proteins"/>
    <property type="match status" value="1"/>
</dbReference>
<dbReference type="Pfam" id="PF00132">
    <property type="entry name" value="Hexapep"/>
    <property type="match status" value="1"/>
</dbReference>
<protein>
    <recommendedName>
        <fullName evidence="4">Acetyltransferase</fullName>
    </recommendedName>
</protein>
<dbReference type="InterPro" id="IPR001451">
    <property type="entry name" value="Hexapep"/>
</dbReference>
<keyword evidence="3" id="KW-1185">Reference proteome</keyword>
<comment type="caution">
    <text evidence="2">The sequence shown here is derived from an EMBL/GenBank/DDBJ whole genome shotgun (WGS) entry which is preliminary data.</text>
</comment>
<dbReference type="AlphaFoldDB" id="A0A2G8T1P2"/>
<dbReference type="PANTHER" id="PTHR43300:SF11">
    <property type="entry name" value="ACETYLTRANSFERASE RV3034C-RELATED"/>
    <property type="match status" value="1"/>
</dbReference>
<reference evidence="2 3" key="1">
    <citation type="submission" date="2017-10" db="EMBL/GenBank/DDBJ databases">
        <title>Massilia psychrophilum sp. nov., a novel purple-pigmented bacterium isolated from Tianshan glacier, Xinjiang Municipality, China.</title>
        <authorList>
            <person name="Wang H."/>
        </authorList>
    </citation>
    <scope>NUCLEOTIDE SEQUENCE [LARGE SCALE GENOMIC DNA]</scope>
    <source>
        <strain evidence="2 3">JCM 30813</strain>
    </source>
</reference>
<accession>A0A2G8T1P2</accession>
<dbReference type="RefSeq" id="WP_099915767.1">
    <property type="nucleotide sequence ID" value="NZ_BMHS01000014.1"/>
</dbReference>
<name>A0A2G8T1P2_9BURK</name>
<evidence type="ECO:0008006" key="4">
    <source>
        <dbReference type="Google" id="ProtNLM"/>
    </source>
</evidence>
<organism evidence="2 3">
    <name type="scientific">Massilia psychrophila</name>
    <dbReference type="NCBI Taxonomy" id="1603353"/>
    <lineage>
        <taxon>Bacteria</taxon>
        <taxon>Pseudomonadati</taxon>
        <taxon>Pseudomonadota</taxon>
        <taxon>Betaproteobacteria</taxon>
        <taxon>Burkholderiales</taxon>
        <taxon>Oxalobacteraceae</taxon>
        <taxon>Telluria group</taxon>
        <taxon>Massilia</taxon>
    </lineage>
</organism>